<evidence type="ECO:0000256" key="1">
    <source>
        <dbReference type="ARBA" id="ARBA00004651"/>
    </source>
</evidence>
<dbReference type="PANTHER" id="PTHR33529:SF6">
    <property type="entry name" value="YJGP_YJGQ FAMILY PERMEASE"/>
    <property type="match status" value="1"/>
</dbReference>
<keyword evidence="5 7" id="KW-0472">Membrane</keyword>
<gene>
    <name evidence="8" type="ORF">EV210_1193</name>
</gene>
<evidence type="ECO:0000256" key="3">
    <source>
        <dbReference type="ARBA" id="ARBA00022692"/>
    </source>
</evidence>
<evidence type="ECO:0000313" key="9">
    <source>
        <dbReference type="Proteomes" id="UP000295063"/>
    </source>
</evidence>
<dbReference type="PANTHER" id="PTHR33529">
    <property type="entry name" value="SLR0882 PROTEIN-RELATED"/>
    <property type="match status" value="1"/>
</dbReference>
<feature type="transmembrane region" description="Helical" evidence="7">
    <location>
        <begin position="54"/>
        <end position="76"/>
    </location>
</feature>
<sequence length="362" mass="40460">MRILDKYIVKELLGPFIFGICAFSSVFIGTSTLFRIAQYISKYGASLTSVTKLFFLSLPSIIVLTFPMSMLLASLLSFGRLSGSSEITAMRSGGLSFYRLAAPVFVVALLVSLMAVTFNELVVPKANAAYQDVLRYEIERNNSPKSEEHIVIKDVKEGSIQRLTYARKFDETTSTMQAVTIQEFQDEKLVRVENAEKALWKNNQWVMYSGIIYDLSGEGGLERTMKFEQQVMPLSKTPTAISREQKKPEEMTIKELKQQIKILQAEYVKTSKYEIELHQRITIPVASFVFALIGTPLGLQPHRSSSSIGLGLSIIIIFIYYSFMTITTALGQGGTIPAFIAAWIPNVVGIIAGIYLIRRASR</sequence>
<evidence type="ECO:0000256" key="7">
    <source>
        <dbReference type="SAM" id="Phobius"/>
    </source>
</evidence>
<dbReference type="EMBL" id="SLUI01000019">
    <property type="protein sequence ID" value="TCL32928.1"/>
    <property type="molecule type" value="Genomic_DNA"/>
</dbReference>
<dbReference type="GO" id="GO:0043190">
    <property type="term" value="C:ATP-binding cassette (ABC) transporter complex"/>
    <property type="evidence" value="ECO:0007669"/>
    <property type="project" value="TreeGrafter"/>
</dbReference>
<accession>A0A4R1PSM8</accession>
<feature type="transmembrane region" description="Helical" evidence="7">
    <location>
        <begin position="281"/>
        <end position="299"/>
    </location>
</feature>
<evidence type="ECO:0000256" key="5">
    <source>
        <dbReference type="ARBA" id="ARBA00023136"/>
    </source>
</evidence>
<organism evidence="8 9">
    <name type="scientific">Anaerospora hongkongensis</name>
    <dbReference type="NCBI Taxonomy" id="244830"/>
    <lineage>
        <taxon>Bacteria</taxon>
        <taxon>Bacillati</taxon>
        <taxon>Bacillota</taxon>
        <taxon>Negativicutes</taxon>
        <taxon>Selenomonadales</taxon>
        <taxon>Sporomusaceae</taxon>
        <taxon>Anaerospora</taxon>
    </lineage>
</organism>
<feature type="transmembrane region" description="Helical" evidence="7">
    <location>
        <begin position="336"/>
        <end position="357"/>
    </location>
</feature>
<keyword evidence="4 7" id="KW-1133">Transmembrane helix</keyword>
<keyword evidence="6" id="KW-0175">Coiled coil</keyword>
<dbReference type="Proteomes" id="UP000295063">
    <property type="component" value="Unassembled WGS sequence"/>
</dbReference>
<proteinExistence type="predicted"/>
<dbReference type="Pfam" id="PF03739">
    <property type="entry name" value="LptF_LptG"/>
    <property type="match status" value="1"/>
</dbReference>
<feature type="transmembrane region" description="Helical" evidence="7">
    <location>
        <begin position="12"/>
        <end position="34"/>
    </location>
</feature>
<keyword evidence="9" id="KW-1185">Reference proteome</keyword>
<feature type="coiled-coil region" evidence="6">
    <location>
        <begin position="246"/>
        <end position="273"/>
    </location>
</feature>
<evidence type="ECO:0000256" key="2">
    <source>
        <dbReference type="ARBA" id="ARBA00022475"/>
    </source>
</evidence>
<evidence type="ECO:0000256" key="6">
    <source>
        <dbReference type="SAM" id="Coils"/>
    </source>
</evidence>
<dbReference type="RefSeq" id="WP_132083190.1">
    <property type="nucleotide sequence ID" value="NZ_DAMAKO010000004.1"/>
</dbReference>
<feature type="transmembrane region" description="Helical" evidence="7">
    <location>
        <begin position="311"/>
        <end position="330"/>
    </location>
</feature>
<protein>
    <submittedName>
        <fullName evidence="8">Lipopolysaccharide export system permease protein</fullName>
    </submittedName>
</protein>
<feature type="transmembrane region" description="Helical" evidence="7">
    <location>
        <begin position="97"/>
        <end position="118"/>
    </location>
</feature>
<evidence type="ECO:0000313" key="8">
    <source>
        <dbReference type="EMBL" id="TCL32928.1"/>
    </source>
</evidence>
<dbReference type="InterPro" id="IPR005495">
    <property type="entry name" value="LptG/LptF_permease"/>
</dbReference>
<comment type="caution">
    <text evidence="8">The sequence shown here is derived from an EMBL/GenBank/DDBJ whole genome shotgun (WGS) entry which is preliminary data.</text>
</comment>
<reference evidence="8 9" key="1">
    <citation type="submission" date="2019-03" db="EMBL/GenBank/DDBJ databases">
        <title>Genomic Encyclopedia of Type Strains, Phase IV (KMG-IV): sequencing the most valuable type-strain genomes for metagenomic binning, comparative biology and taxonomic classification.</title>
        <authorList>
            <person name="Goeker M."/>
        </authorList>
    </citation>
    <scope>NUCLEOTIDE SEQUENCE [LARGE SCALE GENOMIC DNA]</scope>
    <source>
        <strain evidence="8 9">DSM 15969</strain>
    </source>
</reference>
<keyword evidence="3 7" id="KW-0812">Transmembrane</keyword>
<keyword evidence="2" id="KW-1003">Cell membrane</keyword>
<comment type="subcellular location">
    <subcellularLocation>
        <location evidence="1">Cell membrane</location>
        <topology evidence="1">Multi-pass membrane protein</topology>
    </subcellularLocation>
</comment>
<name>A0A4R1PSM8_9FIRM</name>
<evidence type="ECO:0000256" key="4">
    <source>
        <dbReference type="ARBA" id="ARBA00022989"/>
    </source>
</evidence>
<dbReference type="AlphaFoldDB" id="A0A4R1PSM8"/>
<dbReference type="OrthoDB" id="9780716at2"/>
<dbReference type="GO" id="GO:0015920">
    <property type="term" value="P:lipopolysaccharide transport"/>
    <property type="evidence" value="ECO:0007669"/>
    <property type="project" value="TreeGrafter"/>
</dbReference>